<keyword evidence="2" id="KW-0238">DNA-binding</keyword>
<dbReference type="GO" id="GO:0003677">
    <property type="term" value="F:DNA binding"/>
    <property type="evidence" value="ECO:0007669"/>
    <property type="project" value="UniProtKB-KW"/>
</dbReference>
<dbReference type="GO" id="GO:0006355">
    <property type="term" value="P:regulation of DNA-templated transcription"/>
    <property type="evidence" value="ECO:0007669"/>
    <property type="project" value="InterPro"/>
</dbReference>
<dbReference type="PANTHER" id="PTHR34293">
    <property type="entry name" value="HTH-TYPE TRANSCRIPTIONAL REGULATOR TRMBL2"/>
    <property type="match status" value="1"/>
</dbReference>
<dbReference type="InterPro" id="IPR051797">
    <property type="entry name" value="TrmB-like"/>
</dbReference>
<dbReference type="PROSITE" id="PS50043">
    <property type="entry name" value="HTH_LUXR_2"/>
    <property type="match status" value="1"/>
</dbReference>
<evidence type="ECO:0000313" key="2">
    <source>
        <dbReference type="EMBL" id="TQN45030.1"/>
    </source>
</evidence>
<dbReference type="Gene3D" id="1.10.10.10">
    <property type="entry name" value="Winged helix-like DNA-binding domain superfamily/Winged helix DNA-binding domain"/>
    <property type="match status" value="1"/>
</dbReference>
<proteinExistence type="predicted"/>
<dbReference type="InterPro" id="IPR036388">
    <property type="entry name" value="WH-like_DNA-bd_sf"/>
</dbReference>
<gene>
    <name evidence="2" type="ORF">FHX52_4255</name>
</gene>
<reference evidence="2 3" key="1">
    <citation type="submission" date="2019-06" db="EMBL/GenBank/DDBJ databases">
        <title>Sequencing the genomes of 1000 actinobacteria strains.</title>
        <authorList>
            <person name="Klenk H.-P."/>
        </authorList>
    </citation>
    <scope>NUCLEOTIDE SEQUENCE [LARGE SCALE GENOMIC DNA]</scope>
    <source>
        <strain evidence="2 3">DSM 21776</strain>
    </source>
</reference>
<dbReference type="AlphaFoldDB" id="A0A543PLT2"/>
<feature type="domain" description="HTH luxR-type" evidence="1">
    <location>
        <begin position="258"/>
        <end position="324"/>
    </location>
</feature>
<sequence>MLGVFGVEARTEAVYRAMLEHPTADLATIAGDVGASVEQVRAELDLLADLMLVEVVAGARPFQAIPPEQAIAVLVAREEERLAERQRQVTEARADMGDLVQSFVRSRTLQGPDGLVEEIDDPRVVTSRLYQLTQAARERVSFMLPGDALPPGAIEPSARLDDELLERGIPLRVIVTDASLEAPHWRGHLARQVTRGVQARSHPAPPHRIVIVDGTVAILPRDDSSGALVVHGPDLVAPTAALFDAIWQAAIPLVPDTVGAADGEFSDARVRQVVALLAQGQKDEAIARRLNVSVRTVRRLVSAALSALHAESRFEAGVLAVKRGWVA</sequence>
<dbReference type="Pfam" id="PF13384">
    <property type="entry name" value="HTH_23"/>
    <property type="match status" value="1"/>
</dbReference>
<dbReference type="SMART" id="SM00421">
    <property type="entry name" value="HTH_LUXR"/>
    <property type="match status" value="1"/>
</dbReference>
<dbReference type="SUPFAM" id="SSF46894">
    <property type="entry name" value="C-terminal effector domain of the bipartite response regulators"/>
    <property type="match status" value="1"/>
</dbReference>
<evidence type="ECO:0000313" key="3">
    <source>
        <dbReference type="Proteomes" id="UP000320085"/>
    </source>
</evidence>
<dbReference type="InterPro" id="IPR000792">
    <property type="entry name" value="Tscrpt_reg_LuxR_C"/>
</dbReference>
<organism evidence="2 3">
    <name type="scientific">Humibacillus xanthopallidus</name>
    <dbReference type="NCBI Taxonomy" id="412689"/>
    <lineage>
        <taxon>Bacteria</taxon>
        <taxon>Bacillati</taxon>
        <taxon>Actinomycetota</taxon>
        <taxon>Actinomycetes</taxon>
        <taxon>Micrococcales</taxon>
        <taxon>Intrasporangiaceae</taxon>
        <taxon>Humibacillus</taxon>
    </lineage>
</organism>
<name>A0A543PLT2_9MICO</name>
<dbReference type="EMBL" id="VFQF01000003">
    <property type="protein sequence ID" value="TQN45030.1"/>
    <property type="molecule type" value="Genomic_DNA"/>
</dbReference>
<dbReference type="InterPro" id="IPR016032">
    <property type="entry name" value="Sig_transdc_resp-reg_C-effctor"/>
</dbReference>
<comment type="caution">
    <text evidence="2">The sequence shown here is derived from an EMBL/GenBank/DDBJ whole genome shotgun (WGS) entry which is preliminary data.</text>
</comment>
<dbReference type="CDD" id="cd06170">
    <property type="entry name" value="LuxR_C_like"/>
    <property type="match status" value="1"/>
</dbReference>
<accession>A0A543PLT2</accession>
<evidence type="ECO:0000259" key="1">
    <source>
        <dbReference type="PROSITE" id="PS50043"/>
    </source>
</evidence>
<dbReference type="OrthoDB" id="5932488at2"/>
<dbReference type="RefSeq" id="WP_141824312.1">
    <property type="nucleotide sequence ID" value="NZ_BAAAQC010000009.1"/>
</dbReference>
<dbReference type="PANTHER" id="PTHR34293:SF1">
    <property type="entry name" value="HTH-TYPE TRANSCRIPTIONAL REGULATOR TRMBL2"/>
    <property type="match status" value="1"/>
</dbReference>
<keyword evidence="2" id="KW-0371">Homeobox</keyword>
<dbReference type="Proteomes" id="UP000320085">
    <property type="component" value="Unassembled WGS sequence"/>
</dbReference>
<protein>
    <submittedName>
        <fullName evidence="2">Homeodomain-like domain-containing protein</fullName>
    </submittedName>
</protein>